<evidence type="ECO:0000256" key="1">
    <source>
        <dbReference type="SAM" id="MobiDB-lite"/>
    </source>
</evidence>
<dbReference type="Proteomes" id="UP000515308">
    <property type="component" value="Chromosome PVLDE_04"/>
</dbReference>
<name>A0A6V7RVR5_PLAVN</name>
<accession>A0A6V7RVR5</accession>
<feature type="region of interest" description="Disordered" evidence="1">
    <location>
        <begin position="18"/>
        <end position="58"/>
    </location>
</feature>
<reference evidence="2 3" key="1">
    <citation type="submission" date="2020-08" db="EMBL/GenBank/DDBJ databases">
        <authorList>
            <person name="Ramaprasad A."/>
        </authorList>
    </citation>
    <scope>NUCLEOTIDE SEQUENCE [LARGE SCALE GENOMIC DNA]</scope>
</reference>
<organism evidence="2 3">
    <name type="scientific">Plasmodium vinckei lentum</name>
    <dbReference type="NCBI Taxonomy" id="138297"/>
    <lineage>
        <taxon>Eukaryota</taxon>
        <taxon>Sar</taxon>
        <taxon>Alveolata</taxon>
        <taxon>Apicomplexa</taxon>
        <taxon>Aconoidasida</taxon>
        <taxon>Haemosporida</taxon>
        <taxon>Plasmodiidae</taxon>
        <taxon>Plasmodium</taxon>
        <taxon>Plasmodium (Vinckeia)</taxon>
    </lineage>
</organism>
<dbReference type="AlphaFoldDB" id="A0A6V7RVR5"/>
<dbReference type="VEuPathDB" id="PlasmoDB:PVLDE_0401290"/>
<evidence type="ECO:0000313" key="2">
    <source>
        <dbReference type="EMBL" id="CAD2086191.1"/>
    </source>
</evidence>
<evidence type="ECO:0000313" key="3">
    <source>
        <dbReference type="Proteomes" id="UP000515308"/>
    </source>
</evidence>
<dbReference type="EMBL" id="LR865366">
    <property type="protein sequence ID" value="CAD2086191.1"/>
    <property type="molecule type" value="Genomic_DNA"/>
</dbReference>
<feature type="region of interest" description="Disordered" evidence="1">
    <location>
        <begin position="224"/>
        <end position="252"/>
    </location>
</feature>
<gene>
    <name evidence="2" type="ORF">PVLDE_0401290</name>
</gene>
<feature type="compositionally biased region" description="Basic and acidic residues" evidence="1">
    <location>
        <begin position="40"/>
        <end position="58"/>
    </location>
</feature>
<protein>
    <submittedName>
        <fullName evidence="2">Uncharacterized protein</fullName>
    </submittedName>
</protein>
<proteinExistence type="predicted"/>
<sequence>MGANLCVLHRKKYDENYSAHIPKTPNKKAYGEQPKPGIKKLNEQKPTNTDELKTNQEKEINDKQILKNSKIINDNNSMIARINTSSTSSESAMSTESPASSVNVLISNAIKNNVRKINSINFIDNNVNGIKNSNRRSRSIPNIIIDNKIDQPDNTSFFGILRANTSSSDISKHAFEENLHKLKKEKKESQDNIFDNLFSEIYGTHSDDNIVALDESIANSRRIISTERGEDSNQANDKERGLNNDEKNSEIENKKKIRTEKIAKIMEHLKAEINPKFMSNAKTKINANVSKSLDRSVFINYKKEKMPPIRSNSSYFNNSGVIIYH</sequence>